<evidence type="ECO:0000313" key="3">
    <source>
        <dbReference type="Proteomes" id="UP000078544"/>
    </source>
</evidence>
<comment type="caution">
    <text evidence="2">The sequence shown here is derived from an EMBL/GenBank/DDBJ whole genome shotgun (WGS) entry which is preliminary data.</text>
</comment>
<name>A0A168BZH8_9HYPO</name>
<evidence type="ECO:0000256" key="1">
    <source>
        <dbReference type="SAM" id="MobiDB-lite"/>
    </source>
</evidence>
<sequence>MPARSPATCRHAVSRRISRATPGVGIWVSDAMLQQAIERYRQAAALSRRCINSYAGPLEHRRRAARRHMTGSIYTTSQIFPSVWQLDIGPSALQWEPPTSPEHRRQKRRQLSLSGLVNSFVGWLESSDDAASTVSPPSELMSEDETAAQGTEAAATDVHEQGAAPHVPEEISQLRLSILNGDATSDGDLLRLTNVCVQSLRRTISRGLLSAESLPAAWAPVDRTTRNRIATAGMANKMTAIVRRGLLSALIDSREEHDSADLRNLWLVMLDKLCSGPADNHDIWLFWRLVAHAPPSIKKDFSLQQVTYLTRTFVTAQANRHNLFAHWTARNARFSQAIQCLSTQQREALNDHMATFLLQQDWVSERAKRLRFSWLMIKAHDAQLTTDQLIRTYFTCTGQELRLNGLQRWQFMAARLGALDILNAKSRRLLYEATYTSMADRWSELLAHVMCCGRKEAGFEEVCAVLAGIGEFASTMHVLTSPPLHRLRRDVMQQLALACNSHKLALQLYDAIDLKPRPRRHQPLWTWRTWTKHIEAMIKDDTLDPMRIWQVLKLAWSPRRSAAANEAASAEDIRGRMRLLDQMGRWFAEAPHLSDRQALRNVQRCVHHQRMLSGGGVSSQTLVNVVSVVSRDLERGQRGRATRMRWLLGLVAQSHGPQHAETAASALRGWRWTLGHEERRRHPS</sequence>
<dbReference type="Proteomes" id="UP000078544">
    <property type="component" value="Unassembled WGS sequence"/>
</dbReference>
<proteinExistence type="predicted"/>
<dbReference type="AlphaFoldDB" id="A0A168BZH8"/>
<dbReference type="EMBL" id="AZGY01000008">
    <property type="protein sequence ID" value="KZZ95948.1"/>
    <property type="molecule type" value="Genomic_DNA"/>
</dbReference>
<evidence type="ECO:0000313" key="2">
    <source>
        <dbReference type="EMBL" id="KZZ95948.1"/>
    </source>
</evidence>
<reference evidence="2 3" key="1">
    <citation type="journal article" date="2016" name="Genome Biol. Evol.">
        <title>Divergent and convergent evolution of fungal pathogenicity.</title>
        <authorList>
            <person name="Shang Y."/>
            <person name="Xiao G."/>
            <person name="Zheng P."/>
            <person name="Cen K."/>
            <person name="Zhan S."/>
            <person name="Wang C."/>
        </authorList>
    </citation>
    <scope>NUCLEOTIDE SEQUENCE [LARGE SCALE GENOMIC DNA]</scope>
    <source>
        <strain evidence="2 3">RCEF 2490</strain>
    </source>
</reference>
<evidence type="ECO:0008006" key="4">
    <source>
        <dbReference type="Google" id="ProtNLM"/>
    </source>
</evidence>
<protein>
    <recommendedName>
        <fullName evidence="4">Fungal specific transcription factor domain containing protein</fullName>
    </recommendedName>
</protein>
<feature type="region of interest" description="Disordered" evidence="1">
    <location>
        <begin position="128"/>
        <end position="164"/>
    </location>
</feature>
<dbReference type="STRING" id="1081109.A0A168BZH8"/>
<keyword evidence="3" id="KW-1185">Reference proteome</keyword>
<dbReference type="OrthoDB" id="5428038at2759"/>
<gene>
    <name evidence="2" type="ORF">AAL_04244</name>
</gene>
<feature type="compositionally biased region" description="Low complexity" evidence="1">
    <location>
        <begin position="147"/>
        <end position="156"/>
    </location>
</feature>
<accession>A0A168BZH8</accession>
<organism evidence="2 3">
    <name type="scientific">Moelleriella libera RCEF 2490</name>
    <dbReference type="NCBI Taxonomy" id="1081109"/>
    <lineage>
        <taxon>Eukaryota</taxon>
        <taxon>Fungi</taxon>
        <taxon>Dikarya</taxon>
        <taxon>Ascomycota</taxon>
        <taxon>Pezizomycotina</taxon>
        <taxon>Sordariomycetes</taxon>
        <taxon>Hypocreomycetidae</taxon>
        <taxon>Hypocreales</taxon>
        <taxon>Clavicipitaceae</taxon>
        <taxon>Moelleriella</taxon>
    </lineage>
</organism>